<evidence type="ECO:0000256" key="1">
    <source>
        <dbReference type="SAM" id="Phobius"/>
    </source>
</evidence>
<keyword evidence="1" id="KW-0812">Transmembrane</keyword>
<dbReference type="RefSeq" id="WP_163201700.1">
    <property type="nucleotide sequence ID" value="NZ_JAAGWG010000001.1"/>
</dbReference>
<dbReference type="EMBL" id="JAAGWG010000001">
    <property type="protein sequence ID" value="NEK84277.1"/>
    <property type="molecule type" value="Genomic_DNA"/>
</dbReference>
<keyword evidence="1" id="KW-0472">Membrane</keyword>
<proteinExistence type="predicted"/>
<feature type="transmembrane region" description="Helical" evidence="1">
    <location>
        <begin position="115"/>
        <end position="136"/>
    </location>
</feature>
<protein>
    <submittedName>
        <fullName evidence="2">Uncharacterized protein</fullName>
    </submittedName>
</protein>
<name>A0A6L9VWY8_9ACTN</name>
<feature type="transmembrane region" description="Helical" evidence="1">
    <location>
        <begin position="12"/>
        <end position="35"/>
    </location>
</feature>
<feature type="transmembrane region" description="Helical" evidence="1">
    <location>
        <begin position="247"/>
        <end position="267"/>
    </location>
</feature>
<evidence type="ECO:0000313" key="3">
    <source>
        <dbReference type="Proteomes" id="UP000479241"/>
    </source>
</evidence>
<reference evidence="2 3" key="1">
    <citation type="submission" date="2019-12" db="EMBL/GenBank/DDBJ databases">
        <title>the WGS of Blastococcus saxobsidens 67B17.</title>
        <authorList>
            <person name="Jiang Z."/>
        </authorList>
    </citation>
    <scope>NUCLEOTIDE SEQUENCE [LARGE SCALE GENOMIC DNA]</scope>
    <source>
        <strain evidence="2 3">67B17</strain>
    </source>
</reference>
<keyword evidence="1" id="KW-1133">Transmembrane helix</keyword>
<comment type="caution">
    <text evidence="2">The sequence shown here is derived from an EMBL/GenBank/DDBJ whole genome shotgun (WGS) entry which is preliminary data.</text>
</comment>
<gene>
    <name evidence="2" type="ORF">GCU60_00605</name>
</gene>
<feature type="transmembrane region" description="Helical" evidence="1">
    <location>
        <begin position="143"/>
        <end position="160"/>
    </location>
</feature>
<sequence length="300" mass="30804">MFPAGPADDFSVWWLWVVGGLVVWFVLAFAVAVVIGRGIRTADLRTPDSTGLLTTEDLARQPAAARVRRRAVPLPPIGIALAALAVGLMTVGYGFRLSGTTGPLAQALSMDAPYSLPRLYVAALFGAAALTAVAGAGTTRRTWWLAVGVVAAGIALVKAGSTVHVDGMTALSSAVGSQGAVLVSAAAASVVVAALFFLSRTERRDRRRVLGALTGYAVASVGLSALSTVAPGSWAVTATYLEESGEALAGVAFLVAVLVGVAPRLVLPADWALRRTADAETLDVREVLPGRPTTGDAFRG</sequence>
<accession>A0A6L9VWY8</accession>
<evidence type="ECO:0000313" key="2">
    <source>
        <dbReference type="EMBL" id="NEK84277.1"/>
    </source>
</evidence>
<dbReference type="AlphaFoldDB" id="A0A6L9VWY8"/>
<feature type="transmembrane region" description="Helical" evidence="1">
    <location>
        <begin position="74"/>
        <end position="95"/>
    </location>
</feature>
<feature type="transmembrane region" description="Helical" evidence="1">
    <location>
        <begin position="180"/>
        <end position="198"/>
    </location>
</feature>
<feature type="transmembrane region" description="Helical" evidence="1">
    <location>
        <begin position="210"/>
        <end position="235"/>
    </location>
</feature>
<organism evidence="2 3">
    <name type="scientific">Blastococcus saxobsidens</name>
    <dbReference type="NCBI Taxonomy" id="138336"/>
    <lineage>
        <taxon>Bacteria</taxon>
        <taxon>Bacillati</taxon>
        <taxon>Actinomycetota</taxon>
        <taxon>Actinomycetes</taxon>
        <taxon>Geodermatophilales</taxon>
        <taxon>Geodermatophilaceae</taxon>
        <taxon>Blastococcus</taxon>
    </lineage>
</organism>
<dbReference type="Proteomes" id="UP000479241">
    <property type="component" value="Unassembled WGS sequence"/>
</dbReference>